<evidence type="ECO:0000256" key="13">
    <source>
        <dbReference type="ARBA" id="ARBA00023204"/>
    </source>
</evidence>
<organism evidence="20 21">
    <name type="scientific">Hansschlegelia beijingensis</name>
    <dbReference type="NCBI Taxonomy" id="1133344"/>
    <lineage>
        <taxon>Bacteria</taxon>
        <taxon>Pseudomonadati</taxon>
        <taxon>Pseudomonadota</taxon>
        <taxon>Alphaproteobacteria</taxon>
        <taxon>Hyphomicrobiales</taxon>
        <taxon>Methylopilaceae</taxon>
        <taxon>Hansschlegelia</taxon>
    </lineage>
</organism>
<dbReference type="InterPro" id="IPR032284">
    <property type="entry name" value="RecQ_Zn-bd"/>
</dbReference>
<dbReference type="GO" id="GO:0006281">
    <property type="term" value="P:DNA repair"/>
    <property type="evidence" value="ECO:0007669"/>
    <property type="project" value="UniProtKB-KW"/>
</dbReference>
<dbReference type="RefSeq" id="WP_183393384.1">
    <property type="nucleotide sequence ID" value="NZ_JACIDR010000001.1"/>
</dbReference>
<keyword evidence="8 20" id="KW-0347">Helicase</keyword>
<comment type="cofactor">
    <cofactor evidence="1">
        <name>Mg(2+)</name>
        <dbReference type="ChEBI" id="CHEBI:18420"/>
    </cofactor>
</comment>
<dbReference type="PROSITE" id="PS50967">
    <property type="entry name" value="HRDC"/>
    <property type="match status" value="1"/>
</dbReference>
<comment type="similarity">
    <text evidence="3">Belongs to the helicase family. RecQ subfamily.</text>
</comment>
<dbReference type="InterPro" id="IPR014001">
    <property type="entry name" value="Helicase_ATP-bd"/>
</dbReference>
<feature type="domain" description="HRDC" evidence="17">
    <location>
        <begin position="541"/>
        <end position="614"/>
    </location>
</feature>
<feature type="domain" description="Helicase ATP-binding" evidence="18">
    <location>
        <begin position="44"/>
        <end position="212"/>
    </location>
</feature>
<dbReference type="GO" id="GO:0030894">
    <property type="term" value="C:replisome"/>
    <property type="evidence" value="ECO:0007669"/>
    <property type="project" value="TreeGrafter"/>
</dbReference>
<protein>
    <recommendedName>
        <fullName evidence="16">DNA helicase RecQ</fullName>
        <ecNumber evidence="16">5.6.2.4</ecNumber>
    </recommendedName>
</protein>
<evidence type="ECO:0000259" key="18">
    <source>
        <dbReference type="PROSITE" id="PS51192"/>
    </source>
</evidence>
<keyword evidence="13" id="KW-0234">DNA repair</keyword>
<dbReference type="Pfam" id="PF09382">
    <property type="entry name" value="RQC"/>
    <property type="match status" value="1"/>
</dbReference>
<dbReference type="InterPro" id="IPR001650">
    <property type="entry name" value="Helicase_C-like"/>
</dbReference>
<dbReference type="SUPFAM" id="SSF47819">
    <property type="entry name" value="HRDC-like"/>
    <property type="match status" value="1"/>
</dbReference>
<dbReference type="GO" id="GO:0005737">
    <property type="term" value="C:cytoplasm"/>
    <property type="evidence" value="ECO:0007669"/>
    <property type="project" value="TreeGrafter"/>
</dbReference>
<evidence type="ECO:0000313" key="21">
    <source>
        <dbReference type="Proteomes" id="UP000528964"/>
    </source>
</evidence>
<dbReference type="AlphaFoldDB" id="A0A7W6GDY6"/>
<dbReference type="Pfam" id="PF00570">
    <property type="entry name" value="HRDC"/>
    <property type="match status" value="1"/>
</dbReference>
<evidence type="ECO:0000259" key="19">
    <source>
        <dbReference type="PROSITE" id="PS51194"/>
    </source>
</evidence>
<dbReference type="Pfam" id="PF00270">
    <property type="entry name" value="DEAD"/>
    <property type="match status" value="1"/>
</dbReference>
<evidence type="ECO:0000256" key="9">
    <source>
        <dbReference type="ARBA" id="ARBA00022833"/>
    </source>
</evidence>
<dbReference type="FunFam" id="3.40.50.300:FF:000156">
    <property type="entry name" value="ATP-dependent DNA helicase recQ"/>
    <property type="match status" value="1"/>
</dbReference>
<dbReference type="GO" id="GO:0043138">
    <property type="term" value="F:3'-5' DNA helicase activity"/>
    <property type="evidence" value="ECO:0007669"/>
    <property type="project" value="UniProtKB-EC"/>
</dbReference>
<keyword evidence="11" id="KW-0238">DNA-binding</keyword>
<dbReference type="FunFam" id="3.40.50.300:FF:001389">
    <property type="entry name" value="ATP-dependent DNA helicase RecQ"/>
    <property type="match status" value="1"/>
</dbReference>
<dbReference type="InterPro" id="IPR010997">
    <property type="entry name" value="HRDC-like_sf"/>
</dbReference>
<keyword evidence="7 20" id="KW-0378">Hydrolase</keyword>
<evidence type="ECO:0000256" key="3">
    <source>
        <dbReference type="ARBA" id="ARBA00005446"/>
    </source>
</evidence>
<dbReference type="InterPro" id="IPR036388">
    <property type="entry name" value="WH-like_DNA-bd_sf"/>
</dbReference>
<evidence type="ECO:0000256" key="2">
    <source>
        <dbReference type="ARBA" id="ARBA00001947"/>
    </source>
</evidence>
<evidence type="ECO:0000256" key="12">
    <source>
        <dbReference type="ARBA" id="ARBA00023172"/>
    </source>
</evidence>
<feature type="domain" description="Helicase C-terminal" evidence="19">
    <location>
        <begin position="236"/>
        <end position="380"/>
    </location>
</feature>
<evidence type="ECO:0000256" key="6">
    <source>
        <dbReference type="ARBA" id="ARBA00022763"/>
    </source>
</evidence>
<evidence type="ECO:0000256" key="15">
    <source>
        <dbReference type="ARBA" id="ARBA00034617"/>
    </source>
</evidence>
<keyword evidence="4" id="KW-0479">Metal-binding</keyword>
<dbReference type="Proteomes" id="UP000528964">
    <property type="component" value="Unassembled WGS sequence"/>
</dbReference>
<dbReference type="SMART" id="SM00341">
    <property type="entry name" value="HRDC"/>
    <property type="match status" value="1"/>
</dbReference>
<evidence type="ECO:0000256" key="7">
    <source>
        <dbReference type="ARBA" id="ARBA00022801"/>
    </source>
</evidence>
<dbReference type="GO" id="GO:0005524">
    <property type="term" value="F:ATP binding"/>
    <property type="evidence" value="ECO:0007669"/>
    <property type="project" value="UniProtKB-KW"/>
</dbReference>
<keyword evidence="10" id="KW-0067">ATP-binding</keyword>
<keyword evidence="5" id="KW-0547">Nucleotide-binding</keyword>
<dbReference type="GO" id="GO:0046872">
    <property type="term" value="F:metal ion binding"/>
    <property type="evidence" value="ECO:0007669"/>
    <property type="project" value="UniProtKB-KW"/>
</dbReference>
<comment type="cofactor">
    <cofactor evidence="2">
        <name>Zn(2+)</name>
        <dbReference type="ChEBI" id="CHEBI:29105"/>
    </cofactor>
</comment>
<evidence type="ECO:0000256" key="10">
    <source>
        <dbReference type="ARBA" id="ARBA00022840"/>
    </source>
</evidence>
<gene>
    <name evidence="20" type="ORF">GGR24_000141</name>
</gene>
<dbReference type="NCBIfam" id="TIGR00614">
    <property type="entry name" value="recQ_fam"/>
    <property type="match status" value="1"/>
</dbReference>
<evidence type="ECO:0000256" key="1">
    <source>
        <dbReference type="ARBA" id="ARBA00001946"/>
    </source>
</evidence>
<dbReference type="PROSITE" id="PS51194">
    <property type="entry name" value="HELICASE_CTER"/>
    <property type="match status" value="1"/>
</dbReference>
<reference evidence="20 21" key="1">
    <citation type="submission" date="2020-08" db="EMBL/GenBank/DDBJ databases">
        <title>Genomic Encyclopedia of Type Strains, Phase IV (KMG-IV): sequencing the most valuable type-strain genomes for metagenomic binning, comparative biology and taxonomic classification.</title>
        <authorList>
            <person name="Goeker M."/>
        </authorList>
    </citation>
    <scope>NUCLEOTIDE SEQUENCE [LARGE SCALE GENOMIC DNA]</scope>
    <source>
        <strain evidence="20 21">DSM 25481</strain>
    </source>
</reference>
<evidence type="ECO:0000256" key="4">
    <source>
        <dbReference type="ARBA" id="ARBA00022723"/>
    </source>
</evidence>
<dbReference type="Gene3D" id="1.10.150.80">
    <property type="entry name" value="HRDC domain"/>
    <property type="match status" value="1"/>
</dbReference>
<dbReference type="PANTHER" id="PTHR13710:SF105">
    <property type="entry name" value="ATP-DEPENDENT DNA HELICASE Q1"/>
    <property type="match status" value="1"/>
</dbReference>
<dbReference type="SMART" id="SM00490">
    <property type="entry name" value="HELICc"/>
    <property type="match status" value="1"/>
</dbReference>
<evidence type="ECO:0000256" key="5">
    <source>
        <dbReference type="ARBA" id="ARBA00022741"/>
    </source>
</evidence>
<dbReference type="GO" id="GO:0009432">
    <property type="term" value="P:SOS response"/>
    <property type="evidence" value="ECO:0007669"/>
    <property type="project" value="UniProtKB-UniRule"/>
</dbReference>
<dbReference type="InterPro" id="IPR002121">
    <property type="entry name" value="HRDC_dom"/>
</dbReference>
<accession>A0A7W6GDY6</accession>
<dbReference type="GO" id="GO:0043590">
    <property type="term" value="C:bacterial nucleoid"/>
    <property type="evidence" value="ECO:0007669"/>
    <property type="project" value="TreeGrafter"/>
</dbReference>
<dbReference type="InterPro" id="IPR018982">
    <property type="entry name" value="RQC_domain"/>
</dbReference>
<comment type="caution">
    <text evidence="20">The sequence shown here is derived from an EMBL/GenBank/DDBJ whole genome shotgun (WGS) entry which is preliminary data.</text>
</comment>
<dbReference type="CDD" id="cd17920">
    <property type="entry name" value="DEXHc_RecQ"/>
    <property type="match status" value="1"/>
</dbReference>
<dbReference type="Pfam" id="PF00271">
    <property type="entry name" value="Helicase_C"/>
    <property type="match status" value="1"/>
</dbReference>
<dbReference type="PROSITE" id="PS51192">
    <property type="entry name" value="HELICASE_ATP_BIND_1"/>
    <property type="match status" value="1"/>
</dbReference>
<dbReference type="SMART" id="SM00956">
    <property type="entry name" value="RQC"/>
    <property type="match status" value="1"/>
</dbReference>
<dbReference type="EMBL" id="JACIDR010000001">
    <property type="protein sequence ID" value="MBB3971508.1"/>
    <property type="molecule type" value="Genomic_DNA"/>
</dbReference>
<dbReference type="GO" id="GO:0003677">
    <property type="term" value="F:DNA binding"/>
    <property type="evidence" value="ECO:0007669"/>
    <property type="project" value="UniProtKB-KW"/>
</dbReference>
<dbReference type="InterPro" id="IPR044876">
    <property type="entry name" value="HRDC_dom_sf"/>
</dbReference>
<keyword evidence="9" id="KW-0862">Zinc</keyword>
<dbReference type="NCBIfam" id="TIGR01389">
    <property type="entry name" value="recQ"/>
    <property type="match status" value="1"/>
</dbReference>
<sequence length="614" mass="66038">MTATALLPQSAMPSVEPAVEDEKRRVLKSAFGFDEFRPGQERVIDALLSGRNVLAVMPTGAGKSLCYQVPALVMGGLTIVVSPLIALMEDQVAALRLNGVAAEAIHSARSREENVASWRRIASGEARLLYLAPERLMTERMLSALSRLPVSLIAIDEAHCISQWGHSFRAEYLELGRAREVLPAARMIALTATADEATQQDVLQKLFGGDAEAFVAGFDRPNISIAVAEKRDAAAAIERYVAARKGQSGVIYRISRKKVEETAERLRRSGVNALAYHAGMEAAARAAAQEAFLAEPGIVMVATVAFGMGIDKSDVRYVVHGDIPGSLEAYYQEIGRAGRDGAPAEAMMFYGLEDVRTRRRFIDEQDSAPERKRVEARRLDALIGFCETTACRRQTLLAYFGETSGACGNCDVCLNPPEVVDGTEEARLLLSLVSDTGERFGAAHIVALAVGHLSETVEARGHDKLAGFGRGADRPASDWRAILRQLVAAGALTVETGAYGGLTLTPRGARILQAGERISIAKPKPKTRERGRMAAEAVAPDGYDAELLAKLKALRRELATARAVPAYVIFSDKTLVEMAAGKPRDAEALSRVKGVGAAKLEAFGDVFLKVLRAA</sequence>
<dbReference type="SUPFAM" id="SSF52540">
    <property type="entry name" value="P-loop containing nucleoside triphosphate hydrolases"/>
    <property type="match status" value="2"/>
</dbReference>
<dbReference type="InterPro" id="IPR027417">
    <property type="entry name" value="P-loop_NTPase"/>
</dbReference>
<keyword evidence="6" id="KW-0227">DNA damage</keyword>
<evidence type="ECO:0000256" key="14">
    <source>
        <dbReference type="ARBA" id="ARBA00023235"/>
    </source>
</evidence>
<evidence type="ECO:0000256" key="11">
    <source>
        <dbReference type="ARBA" id="ARBA00023125"/>
    </source>
</evidence>
<evidence type="ECO:0000259" key="17">
    <source>
        <dbReference type="PROSITE" id="PS50967"/>
    </source>
</evidence>
<keyword evidence="12" id="KW-0233">DNA recombination</keyword>
<keyword evidence="21" id="KW-1185">Reference proteome</keyword>
<evidence type="ECO:0000256" key="16">
    <source>
        <dbReference type="NCBIfam" id="TIGR01389"/>
    </source>
</evidence>
<dbReference type="Pfam" id="PF16124">
    <property type="entry name" value="RecQ_Zn_bind"/>
    <property type="match status" value="1"/>
</dbReference>
<keyword evidence="14" id="KW-0413">Isomerase</keyword>
<dbReference type="GO" id="GO:0006310">
    <property type="term" value="P:DNA recombination"/>
    <property type="evidence" value="ECO:0007669"/>
    <property type="project" value="UniProtKB-UniRule"/>
</dbReference>
<dbReference type="InterPro" id="IPR011545">
    <property type="entry name" value="DEAD/DEAH_box_helicase_dom"/>
</dbReference>
<proteinExistence type="inferred from homology"/>
<dbReference type="InterPro" id="IPR004589">
    <property type="entry name" value="DNA_helicase_ATP-dep_RecQ"/>
</dbReference>
<dbReference type="GO" id="GO:0006260">
    <property type="term" value="P:DNA replication"/>
    <property type="evidence" value="ECO:0007669"/>
    <property type="project" value="InterPro"/>
</dbReference>
<dbReference type="SMART" id="SM00487">
    <property type="entry name" value="DEXDc"/>
    <property type="match status" value="1"/>
</dbReference>
<dbReference type="PANTHER" id="PTHR13710">
    <property type="entry name" value="DNA HELICASE RECQ FAMILY MEMBER"/>
    <property type="match status" value="1"/>
</dbReference>
<dbReference type="Gene3D" id="3.40.50.300">
    <property type="entry name" value="P-loop containing nucleotide triphosphate hydrolases"/>
    <property type="match status" value="2"/>
</dbReference>
<evidence type="ECO:0000313" key="20">
    <source>
        <dbReference type="EMBL" id="MBB3971508.1"/>
    </source>
</evidence>
<name>A0A7W6GDY6_9HYPH</name>
<dbReference type="Gene3D" id="1.10.10.10">
    <property type="entry name" value="Winged helix-like DNA-binding domain superfamily/Winged helix DNA-binding domain"/>
    <property type="match status" value="1"/>
</dbReference>
<evidence type="ECO:0000256" key="8">
    <source>
        <dbReference type="ARBA" id="ARBA00022806"/>
    </source>
</evidence>
<comment type="catalytic activity">
    <reaction evidence="15">
        <text>Couples ATP hydrolysis with the unwinding of duplex DNA by translocating in the 3'-5' direction.</text>
        <dbReference type="EC" id="5.6.2.4"/>
    </reaction>
</comment>
<dbReference type="InterPro" id="IPR006293">
    <property type="entry name" value="DNA_helicase_ATP-dep_RecQ_bac"/>
</dbReference>
<dbReference type="EC" id="5.6.2.4" evidence="16"/>
<dbReference type="GO" id="GO:0009378">
    <property type="term" value="F:four-way junction helicase activity"/>
    <property type="evidence" value="ECO:0007669"/>
    <property type="project" value="TreeGrafter"/>
</dbReference>
<dbReference type="GO" id="GO:0016787">
    <property type="term" value="F:hydrolase activity"/>
    <property type="evidence" value="ECO:0007669"/>
    <property type="project" value="UniProtKB-KW"/>
</dbReference>